<keyword evidence="4 9" id="KW-1133">Transmembrane helix</keyword>
<dbReference type="EC" id="3.3.2.2" evidence="6"/>
<feature type="transmembrane region" description="Helical" evidence="9">
    <location>
        <begin position="215"/>
        <end position="233"/>
    </location>
</feature>
<evidence type="ECO:0000256" key="2">
    <source>
        <dbReference type="ARBA" id="ARBA00007375"/>
    </source>
</evidence>
<sequence>MDLLESDKRYRKKTLATVWNVVPKLLPFLKTTCIYFVLWLPLTEPSWFSALIKCLPILSLCFFIGTHAASLGVFTSYARIIFLGLLFSALGDVCLIWPSFFLHGMVMFGLAHLCYTFAFGLQPLNLRVFLLLLLMSGSFYTFLFPYLNDPFIYMVAGYTALIGTMGWRALSRVHLSSYNRSWARISAAVGSVIFMVSDCTLAVDKFCFPVSHSRLIVMGTYYTGQLLIALSVIDTGDDFPWKRK</sequence>
<evidence type="ECO:0000256" key="5">
    <source>
        <dbReference type="ARBA" id="ARBA00023136"/>
    </source>
</evidence>
<feature type="transmembrane region" description="Helical" evidence="9">
    <location>
        <begin position="104"/>
        <end position="121"/>
    </location>
</feature>
<evidence type="ECO:0000313" key="11">
    <source>
        <dbReference type="Proteomes" id="UP001066276"/>
    </source>
</evidence>
<dbReference type="Proteomes" id="UP001066276">
    <property type="component" value="Chromosome 7"/>
</dbReference>
<dbReference type="PANTHER" id="PTHR31885:SF12">
    <property type="entry name" value="LYSOPLASMALOGENASE"/>
    <property type="match status" value="1"/>
</dbReference>
<feature type="transmembrane region" description="Helical" evidence="9">
    <location>
        <begin position="21"/>
        <end position="40"/>
    </location>
</feature>
<comment type="catalytic activity">
    <reaction evidence="8">
        <text>a 1-O-(1Z-alkenyl)-sn-glycero-3-phosphocholine + H2O = a 2,3-saturated aldehyde + sn-glycerol 3-phosphocholine</text>
        <dbReference type="Rhea" id="RHEA:22544"/>
        <dbReference type="ChEBI" id="CHEBI:15377"/>
        <dbReference type="ChEBI" id="CHEBI:16870"/>
        <dbReference type="ChEBI" id="CHEBI:73359"/>
        <dbReference type="ChEBI" id="CHEBI:77287"/>
        <dbReference type="EC" id="3.3.2.2"/>
    </reaction>
</comment>
<dbReference type="PANTHER" id="PTHR31885">
    <property type="entry name" value="GH04784P"/>
    <property type="match status" value="1"/>
</dbReference>
<proteinExistence type="inferred from homology"/>
<evidence type="ECO:0000256" key="6">
    <source>
        <dbReference type="ARBA" id="ARBA00035673"/>
    </source>
</evidence>
<protein>
    <recommendedName>
        <fullName evidence="6">lysoplasmalogenase</fullName>
        <ecNumber evidence="6">3.3.2.2</ecNumber>
    </recommendedName>
</protein>
<organism evidence="10 11">
    <name type="scientific">Pleurodeles waltl</name>
    <name type="common">Iberian ribbed newt</name>
    <dbReference type="NCBI Taxonomy" id="8319"/>
    <lineage>
        <taxon>Eukaryota</taxon>
        <taxon>Metazoa</taxon>
        <taxon>Chordata</taxon>
        <taxon>Craniata</taxon>
        <taxon>Vertebrata</taxon>
        <taxon>Euteleostomi</taxon>
        <taxon>Amphibia</taxon>
        <taxon>Batrachia</taxon>
        <taxon>Caudata</taxon>
        <taxon>Salamandroidea</taxon>
        <taxon>Salamandridae</taxon>
        <taxon>Pleurodelinae</taxon>
        <taxon>Pleurodeles</taxon>
    </lineage>
</organism>
<dbReference type="Pfam" id="PF07947">
    <property type="entry name" value="YhhN"/>
    <property type="match status" value="1"/>
</dbReference>
<gene>
    <name evidence="10" type="ORF">NDU88_009827</name>
</gene>
<comment type="caution">
    <text evidence="10">The sequence shown here is derived from an EMBL/GenBank/DDBJ whole genome shotgun (WGS) entry which is preliminary data.</text>
</comment>
<evidence type="ECO:0000313" key="10">
    <source>
        <dbReference type="EMBL" id="KAJ1131491.1"/>
    </source>
</evidence>
<dbReference type="GO" id="GO:0016020">
    <property type="term" value="C:membrane"/>
    <property type="evidence" value="ECO:0007669"/>
    <property type="project" value="UniProtKB-SubCell"/>
</dbReference>
<evidence type="ECO:0000256" key="9">
    <source>
        <dbReference type="SAM" id="Phobius"/>
    </source>
</evidence>
<dbReference type="AlphaFoldDB" id="A0AAV7PTJ9"/>
<keyword evidence="11" id="KW-1185">Reference proteome</keyword>
<keyword evidence="5 9" id="KW-0472">Membrane</keyword>
<comment type="similarity">
    <text evidence="2">Belongs to the TMEM86 family.</text>
</comment>
<feature type="transmembrane region" description="Helical" evidence="9">
    <location>
        <begin position="128"/>
        <end position="145"/>
    </location>
</feature>
<evidence type="ECO:0000256" key="7">
    <source>
        <dbReference type="ARBA" id="ARBA00049458"/>
    </source>
</evidence>
<comment type="catalytic activity">
    <reaction evidence="7">
        <text>a 1-O-(1Z-alkenyl)-sn-glycero-3-phosphoethanolamine + H2O = a 2,3-saturated aldehyde + sn-glycero-3-phosphoethanolamine</text>
        <dbReference type="Rhea" id="RHEA:16905"/>
        <dbReference type="ChEBI" id="CHEBI:15377"/>
        <dbReference type="ChEBI" id="CHEBI:73359"/>
        <dbReference type="ChEBI" id="CHEBI:77288"/>
        <dbReference type="ChEBI" id="CHEBI:143890"/>
        <dbReference type="EC" id="3.3.2.2"/>
    </reaction>
</comment>
<feature type="transmembrane region" description="Helical" evidence="9">
    <location>
        <begin position="182"/>
        <end position="203"/>
    </location>
</feature>
<evidence type="ECO:0000256" key="4">
    <source>
        <dbReference type="ARBA" id="ARBA00022989"/>
    </source>
</evidence>
<evidence type="ECO:0000256" key="3">
    <source>
        <dbReference type="ARBA" id="ARBA00022692"/>
    </source>
</evidence>
<dbReference type="EMBL" id="JANPWB010000011">
    <property type="protein sequence ID" value="KAJ1131491.1"/>
    <property type="molecule type" value="Genomic_DNA"/>
</dbReference>
<evidence type="ECO:0000256" key="1">
    <source>
        <dbReference type="ARBA" id="ARBA00004141"/>
    </source>
</evidence>
<dbReference type="GO" id="GO:0047408">
    <property type="term" value="F:alkenylglycerophosphocholine hydrolase activity"/>
    <property type="evidence" value="ECO:0007669"/>
    <property type="project" value="UniProtKB-EC"/>
</dbReference>
<comment type="subcellular location">
    <subcellularLocation>
        <location evidence="1">Membrane</location>
        <topology evidence="1">Multi-pass membrane protein</topology>
    </subcellularLocation>
</comment>
<feature type="transmembrane region" description="Helical" evidence="9">
    <location>
        <begin position="77"/>
        <end position="98"/>
    </location>
</feature>
<keyword evidence="3 9" id="KW-0812">Transmembrane</keyword>
<dbReference type="InterPro" id="IPR012506">
    <property type="entry name" value="TMEM86B-like"/>
</dbReference>
<reference evidence="10" key="1">
    <citation type="journal article" date="2022" name="bioRxiv">
        <title>Sequencing and chromosome-scale assembly of the giantPleurodeles waltlgenome.</title>
        <authorList>
            <person name="Brown T."/>
            <person name="Elewa A."/>
            <person name="Iarovenko S."/>
            <person name="Subramanian E."/>
            <person name="Araus A.J."/>
            <person name="Petzold A."/>
            <person name="Susuki M."/>
            <person name="Suzuki K.-i.T."/>
            <person name="Hayashi T."/>
            <person name="Toyoda A."/>
            <person name="Oliveira C."/>
            <person name="Osipova E."/>
            <person name="Leigh N.D."/>
            <person name="Simon A."/>
            <person name="Yun M.H."/>
        </authorList>
    </citation>
    <scope>NUCLEOTIDE SEQUENCE</scope>
    <source>
        <strain evidence="10">20211129_DDA</strain>
        <tissue evidence="10">Liver</tissue>
    </source>
</reference>
<accession>A0AAV7PTJ9</accession>
<feature type="transmembrane region" description="Helical" evidence="9">
    <location>
        <begin position="151"/>
        <end position="170"/>
    </location>
</feature>
<evidence type="ECO:0000256" key="8">
    <source>
        <dbReference type="ARBA" id="ARBA00049560"/>
    </source>
</evidence>
<name>A0AAV7PTJ9_PLEWA</name>